<dbReference type="EMBL" id="JAPUFD010000007">
    <property type="protein sequence ID" value="MDI1488613.1"/>
    <property type="molecule type" value="Genomic_DNA"/>
</dbReference>
<dbReference type="AlphaFoldDB" id="A0AA43TUI9"/>
<feature type="compositionally biased region" description="Basic and acidic residues" evidence="1">
    <location>
        <begin position="70"/>
        <end position="92"/>
    </location>
</feature>
<evidence type="ECO:0000256" key="1">
    <source>
        <dbReference type="SAM" id="MobiDB-lite"/>
    </source>
</evidence>
<accession>A0AA43TUI9</accession>
<organism evidence="2 3">
    <name type="scientific">Ramalina farinacea</name>
    <dbReference type="NCBI Taxonomy" id="258253"/>
    <lineage>
        <taxon>Eukaryota</taxon>
        <taxon>Fungi</taxon>
        <taxon>Dikarya</taxon>
        <taxon>Ascomycota</taxon>
        <taxon>Pezizomycotina</taxon>
        <taxon>Lecanoromycetes</taxon>
        <taxon>OSLEUM clade</taxon>
        <taxon>Lecanoromycetidae</taxon>
        <taxon>Lecanorales</taxon>
        <taxon>Lecanorineae</taxon>
        <taxon>Ramalinaceae</taxon>
        <taxon>Ramalina</taxon>
    </lineage>
</organism>
<protein>
    <submittedName>
        <fullName evidence="2">Uncharacterized protein</fullName>
    </submittedName>
</protein>
<comment type="caution">
    <text evidence="2">The sequence shown here is derived from an EMBL/GenBank/DDBJ whole genome shotgun (WGS) entry which is preliminary data.</text>
</comment>
<feature type="region of interest" description="Disordered" evidence="1">
    <location>
        <begin position="1"/>
        <end position="145"/>
    </location>
</feature>
<keyword evidence="3" id="KW-1185">Reference proteome</keyword>
<evidence type="ECO:0000313" key="2">
    <source>
        <dbReference type="EMBL" id="MDI1488613.1"/>
    </source>
</evidence>
<feature type="compositionally biased region" description="Basic residues" evidence="1">
    <location>
        <begin position="46"/>
        <end position="61"/>
    </location>
</feature>
<proteinExistence type="predicted"/>
<evidence type="ECO:0000313" key="3">
    <source>
        <dbReference type="Proteomes" id="UP001161017"/>
    </source>
</evidence>
<dbReference type="Proteomes" id="UP001161017">
    <property type="component" value="Unassembled WGS sequence"/>
</dbReference>
<reference evidence="2" key="1">
    <citation type="journal article" date="2023" name="Genome Biol. Evol.">
        <title>First Whole Genome Sequence and Flow Cytometry Genome Size Data for the Lichen-Forming Fungus Ramalina farinacea (Ascomycota).</title>
        <authorList>
            <person name="Llewellyn T."/>
            <person name="Mian S."/>
            <person name="Hill R."/>
            <person name="Leitch I.J."/>
            <person name="Gaya E."/>
        </authorList>
    </citation>
    <scope>NUCLEOTIDE SEQUENCE</scope>
    <source>
        <strain evidence="2">LIQ254RAFAR</strain>
    </source>
</reference>
<feature type="compositionally biased region" description="Polar residues" evidence="1">
    <location>
        <begin position="112"/>
        <end position="121"/>
    </location>
</feature>
<sequence>MDDPKHPMTPNLPKIDPTTDAEASPDDAATACPTAGNDIPPDKVAHKLTHRGGKSKGKGSKNPKGANDLPEIRGSKAKDKPDNGESKATPEKEQEEVINTQKSKPTGEGTGYHSTGQSTKGETIKGKHRWSAGDLDEQEDCERTSKARELVKVAWEALDELARMVDEEEV</sequence>
<name>A0AA43TUI9_9LECA</name>
<gene>
    <name evidence="2" type="ORF">OHK93_007888</name>
</gene>